<dbReference type="SMART" id="SM00530">
    <property type="entry name" value="HTH_XRE"/>
    <property type="match status" value="1"/>
</dbReference>
<dbReference type="InterPro" id="IPR050807">
    <property type="entry name" value="TransReg_Diox_bact_type"/>
</dbReference>
<dbReference type="PANTHER" id="PTHR46797:SF1">
    <property type="entry name" value="METHYLPHOSPHONATE SYNTHASE"/>
    <property type="match status" value="1"/>
</dbReference>
<dbReference type="GO" id="GO:0003677">
    <property type="term" value="F:DNA binding"/>
    <property type="evidence" value="ECO:0007669"/>
    <property type="project" value="UniProtKB-KW"/>
</dbReference>
<dbReference type="AlphaFoldDB" id="A0A0R1S8N1"/>
<dbReference type="STRING" id="1423747.FC69_GL001317"/>
<evidence type="ECO:0000313" key="4">
    <source>
        <dbReference type="Proteomes" id="UP000051264"/>
    </source>
</evidence>
<keyword evidence="1" id="KW-0238">DNA-binding</keyword>
<dbReference type="CDD" id="cd00093">
    <property type="entry name" value="HTH_XRE"/>
    <property type="match status" value="1"/>
</dbReference>
<name>A0A0R1S8N1_9LACO</name>
<dbReference type="Pfam" id="PF01381">
    <property type="entry name" value="HTH_3"/>
    <property type="match status" value="1"/>
</dbReference>
<dbReference type="GO" id="GO:0003700">
    <property type="term" value="F:DNA-binding transcription factor activity"/>
    <property type="evidence" value="ECO:0007669"/>
    <property type="project" value="TreeGrafter"/>
</dbReference>
<gene>
    <name evidence="3" type="ORF">FC69_GL001317</name>
</gene>
<dbReference type="PATRIC" id="fig|1423747.3.peg.1343"/>
<evidence type="ECO:0000313" key="3">
    <source>
        <dbReference type="EMBL" id="KRL61851.1"/>
    </source>
</evidence>
<feature type="domain" description="HTH cro/C1-type" evidence="2">
    <location>
        <begin position="8"/>
        <end position="61"/>
    </location>
</feature>
<dbReference type="eggNOG" id="COG1476">
    <property type="taxonomic scope" value="Bacteria"/>
</dbReference>
<dbReference type="PROSITE" id="PS50943">
    <property type="entry name" value="HTH_CROC1"/>
    <property type="match status" value="1"/>
</dbReference>
<dbReference type="OrthoDB" id="1150409at2"/>
<accession>A0A0R1S8N1</accession>
<dbReference type="Gene3D" id="1.25.40.10">
    <property type="entry name" value="Tetratricopeptide repeat domain"/>
    <property type="match status" value="1"/>
</dbReference>
<dbReference type="EMBL" id="AZEX01000003">
    <property type="protein sequence ID" value="KRL61851.1"/>
    <property type="molecule type" value="Genomic_DNA"/>
</dbReference>
<dbReference type="RefSeq" id="WP_025083653.1">
    <property type="nucleotide sequence ID" value="NZ_AZEX01000003.1"/>
</dbReference>
<comment type="caution">
    <text evidence="3">The sequence shown here is derived from an EMBL/GenBank/DDBJ whole genome shotgun (WGS) entry which is preliminary data.</text>
</comment>
<organism evidence="3 4">
    <name type="scientific">Latilactobacillus fuchuensis DSM 14340 = JCM 11249</name>
    <dbReference type="NCBI Taxonomy" id="1423747"/>
    <lineage>
        <taxon>Bacteria</taxon>
        <taxon>Bacillati</taxon>
        <taxon>Bacillota</taxon>
        <taxon>Bacilli</taxon>
        <taxon>Lactobacillales</taxon>
        <taxon>Lactobacillaceae</taxon>
        <taxon>Latilactobacillus</taxon>
    </lineage>
</organism>
<evidence type="ECO:0000259" key="2">
    <source>
        <dbReference type="PROSITE" id="PS50943"/>
    </source>
</evidence>
<evidence type="ECO:0000256" key="1">
    <source>
        <dbReference type="ARBA" id="ARBA00023125"/>
    </source>
</evidence>
<proteinExistence type="predicted"/>
<protein>
    <submittedName>
        <fullName evidence="3">Helix-turn-helix family protein</fullName>
    </submittedName>
</protein>
<sequence>MKILGTKLKEIRKANGLSQAELAAGICTQATISLIEKKGQVPSTKILLSICQRLGVPMTMVIANETDEVHELLDKVQGLLFDGDFKQGEIVIQAISIHELVSADDYKRYYYYQGQLKLLADQKPDDALFFFNRAFNQYIISPTDVYGVLCTIGISRSYLLKNAPDRARLYVQQAVESLTGIELTVAVDLQLELTIYGSLAAIYHELHEEKTAAKYAHQAIDRAVGQKSLYLLDYLYLILGQAERVDNQQQALADLATAQTLATVRQHTGILEQVKNQLHSSIG</sequence>
<dbReference type="InterPro" id="IPR010982">
    <property type="entry name" value="Lambda_DNA-bd_dom_sf"/>
</dbReference>
<dbReference type="InterPro" id="IPR011990">
    <property type="entry name" value="TPR-like_helical_dom_sf"/>
</dbReference>
<dbReference type="Proteomes" id="UP000051264">
    <property type="component" value="Unassembled WGS sequence"/>
</dbReference>
<reference evidence="3 4" key="1">
    <citation type="journal article" date="2015" name="Genome Announc.">
        <title>Expanding the biotechnology potential of lactobacilli through comparative genomics of 213 strains and associated genera.</title>
        <authorList>
            <person name="Sun Z."/>
            <person name="Harris H.M."/>
            <person name="McCann A."/>
            <person name="Guo C."/>
            <person name="Argimon S."/>
            <person name="Zhang W."/>
            <person name="Yang X."/>
            <person name="Jeffery I.B."/>
            <person name="Cooney J.C."/>
            <person name="Kagawa T.F."/>
            <person name="Liu W."/>
            <person name="Song Y."/>
            <person name="Salvetti E."/>
            <person name="Wrobel A."/>
            <person name="Rasinkangas P."/>
            <person name="Parkhill J."/>
            <person name="Rea M.C."/>
            <person name="O'Sullivan O."/>
            <person name="Ritari J."/>
            <person name="Douillard F.P."/>
            <person name="Paul Ross R."/>
            <person name="Yang R."/>
            <person name="Briner A.E."/>
            <person name="Felis G.E."/>
            <person name="de Vos W.M."/>
            <person name="Barrangou R."/>
            <person name="Klaenhammer T.R."/>
            <person name="Caufield P.W."/>
            <person name="Cui Y."/>
            <person name="Zhang H."/>
            <person name="O'Toole P.W."/>
        </authorList>
    </citation>
    <scope>NUCLEOTIDE SEQUENCE [LARGE SCALE GENOMIC DNA]</scope>
    <source>
        <strain evidence="3 4">DSM 14340</strain>
    </source>
</reference>
<dbReference type="SUPFAM" id="SSF47413">
    <property type="entry name" value="lambda repressor-like DNA-binding domains"/>
    <property type="match status" value="1"/>
</dbReference>
<dbReference type="GO" id="GO:0005829">
    <property type="term" value="C:cytosol"/>
    <property type="evidence" value="ECO:0007669"/>
    <property type="project" value="TreeGrafter"/>
</dbReference>
<dbReference type="InterPro" id="IPR001387">
    <property type="entry name" value="Cro/C1-type_HTH"/>
</dbReference>
<dbReference type="PANTHER" id="PTHR46797">
    <property type="entry name" value="HTH-TYPE TRANSCRIPTIONAL REGULATOR"/>
    <property type="match status" value="1"/>
</dbReference>